<protein>
    <submittedName>
        <fullName evidence="1">Uncharacterized protein</fullName>
    </submittedName>
</protein>
<name>A0A0D3BG65_BRAOL</name>
<dbReference type="AlphaFoldDB" id="A0A0D3BG65"/>
<dbReference type="EnsemblPlants" id="Bo3g110990.1">
    <property type="protein sequence ID" value="Bo3g110990.1"/>
    <property type="gene ID" value="Bo3g110990"/>
</dbReference>
<dbReference type="Proteomes" id="UP000032141">
    <property type="component" value="Chromosome C3"/>
</dbReference>
<dbReference type="Gramene" id="Bo3g110990.1">
    <property type="protein sequence ID" value="Bo3g110990.1"/>
    <property type="gene ID" value="Bo3g110990"/>
</dbReference>
<proteinExistence type="predicted"/>
<reference evidence="1" key="2">
    <citation type="submission" date="2015-03" db="UniProtKB">
        <authorList>
            <consortium name="EnsemblPlants"/>
        </authorList>
    </citation>
    <scope>IDENTIFICATION</scope>
</reference>
<dbReference type="HOGENOM" id="CLU_2981815_0_0_1"/>
<reference evidence="1 2" key="1">
    <citation type="journal article" date="2014" name="Genome Biol.">
        <title>Transcriptome and methylome profiling reveals relics of genome dominance in the mesopolyploid Brassica oleracea.</title>
        <authorList>
            <person name="Parkin I.A."/>
            <person name="Koh C."/>
            <person name="Tang H."/>
            <person name="Robinson S.J."/>
            <person name="Kagale S."/>
            <person name="Clarke W.E."/>
            <person name="Town C.D."/>
            <person name="Nixon J."/>
            <person name="Krishnakumar V."/>
            <person name="Bidwell S.L."/>
            <person name="Denoeud F."/>
            <person name="Belcram H."/>
            <person name="Links M.G."/>
            <person name="Just J."/>
            <person name="Clarke C."/>
            <person name="Bender T."/>
            <person name="Huebert T."/>
            <person name="Mason A.S."/>
            <person name="Pires J.C."/>
            <person name="Barker G."/>
            <person name="Moore J."/>
            <person name="Walley P.G."/>
            <person name="Manoli S."/>
            <person name="Batley J."/>
            <person name="Edwards D."/>
            <person name="Nelson M.N."/>
            <person name="Wang X."/>
            <person name="Paterson A.H."/>
            <person name="King G."/>
            <person name="Bancroft I."/>
            <person name="Chalhoub B."/>
            <person name="Sharpe A.G."/>
        </authorList>
    </citation>
    <scope>NUCLEOTIDE SEQUENCE</scope>
    <source>
        <strain evidence="1 2">cv. TO1000</strain>
    </source>
</reference>
<organism evidence="1 2">
    <name type="scientific">Brassica oleracea var. oleracea</name>
    <dbReference type="NCBI Taxonomy" id="109376"/>
    <lineage>
        <taxon>Eukaryota</taxon>
        <taxon>Viridiplantae</taxon>
        <taxon>Streptophyta</taxon>
        <taxon>Embryophyta</taxon>
        <taxon>Tracheophyta</taxon>
        <taxon>Spermatophyta</taxon>
        <taxon>Magnoliopsida</taxon>
        <taxon>eudicotyledons</taxon>
        <taxon>Gunneridae</taxon>
        <taxon>Pentapetalae</taxon>
        <taxon>rosids</taxon>
        <taxon>malvids</taxon>
        <taxon>Brassicales</taxon>
        <taxon>Brassicaceae</taxon>
        <taxon>Brassiceae</taxon>
        <taxon>Brassica</taxon>
    </lineage>
</organism>
<sequence length="58" mass="6539">MSGIIAKIDKFDGRNSFSLWQIKKQALLKQQGIWGPLSEKKSEAADLQALLKQQFCCV</sequence>
<evidence type="ECO:0000313" key="2">
    <source>
        <dbReference type="Proteomes" id="UP000032141"/>
    </source>
</evidence>
<accession>A0A0D3BG65</accession>
<keyword evidence="2" id="KW-1185">Reference proteome</keyword>
<evidence type="ECO:0000313" key="1">
    <source>
        <dbReference type="EnsemblPlants" id="Bo3g110990.1"/>
    </source>
</evidence>